<sequence>MEYYQEIKWHEHAQHLMNTQKNIYLTSAHSDAIICCGDKRAKVHRLVLILSSDFFCDIFKEYPITDTAIIIIPELNPLIVDPLITFMYTGQLFLDAELVCEFVHACKFLKLKGMISYSRLNHQDSEMEYSLDDPPSKEQFDKLNSFEEQVVMHEEYIVDNVHQTDNAVEEEQFVESLITIESLPDDEQSQTVEYEPVEIAKYEIENESCEEFEEYEQVDEFGIGLNPENTEVPPDRSEDGNKKPFTRKYYSESALLDAFNDLANGATITDTSLKYNIPRSTLYCKIRSNTKYSYLYRTIRESAIQEATNAVVYNKLSLQQAASQFGIAKTVLWRKLRNCSEYKPEDKSHAHREQAIKAIEGGEKLLSVSKMYNIPISTLHRDKVKLMEKGKLPKHCSVVKRELGPEFRKRIEAAMESCRNGMTQKMASALHNVPKTTIWRYMNTKNEKS</sequence>
<evidence type="ECO:0000313" key="4">
    <source>
        <dbReference type="EMBL" id="KAJ6644529.1"/>
    </source>
</evidence>
<dbReference type="GO" id="GO:0003677">
    <property type="term" value="F:DNA binding"/>
    <property type="evidence" value="ECO:0007669"/>
    <property type="project" value="InterPro"/>
</dbReference>
<dbReference type="OrthoDB" id="6482909at2759"/>
<name>A0A9Q0N8G0_9DIPT</name>
<dbReference type="Gene3D" id="3.30.710.10">
    <property type="entry name" value="Potassium Channel Kv1.1, Chain A"/>
    <property type="match status" value="1"/>
</dbReference>
<evidence type="ECO:0000259" key="3">
    <source>
        <dbReference type="PROSITE" id="PS50097"/>
    </source>
</evidence>
<accession>A0A9Q0N8G0</accession>
<gene>
    <name evidence="4" type="primary">chinmo_1</name>
    <name evidence="4" type="ORF">Bhyg_09498</name>
</gene>
<comment type="subcellular location">
    <subcellularLocation>
        <location evidence="1">Nucleus</location>
    </subcellularLocation>
</comment>
<dbReference type="InterPro" id="IPR011333">
    <property type="entry name" value="SKP1/BTB/POZ_sf"/>
</dbReference>
<dbReference type="InterPro" id="IPR007889">
    <property type="entry name" value="HTH_Psq"/>
</dbReference>
<dbReference type="Gene3D" id="1.10.10.60">
    <property type="entry name" value="Homeodomain-like"/>
    <property type="match status" value="2"/>
</dbReference>
<dbReference type="PROSITE" id="PS50097">
    <property type="entry name" value="BTB"/>
    <property type="match status" value="1"/>
</dbReference>
<comment type="caution">
    <text evidence="4">The sequence shown here is derived from an EMBL/GenBank/DDBJ whole genome shotgun (WGS) entry which is preliminary data.</text>
</comment>
<dbReference type="InterPro" id="IPR009057">
    <property type="entry name" value="Homeodomain-like_sf"/>
</dbReference>
<evidence type="ECO:0000256" key="1">
    <source>
        <dbReference type="ARBA" id="ARBA00004123"/>
    </source>
</evidence>
<reference evidence="4" key="1">
    <citation type="submission" date="2022-07" db="EMBL/GenBank/DDBJ databases">
        <authorList>
            <person name="Trinca V."/>
            <person name="Uliana J.V.C."/>
            <person name="Torres T.T."/>
            <person name="Ward R.J."/>
            <person name="Monesi N."/>
        </authorList>
    </citation>
    <scope>NUCLEOTIDE SEQUENCE</scope>
    <source>
        <strain evidence="4">HSMRA1968</strain>
        <tissue evidence="4">Whole embryos</tissue>
    </source>
</reference>
<evidence type="ECO:0000313" key="5">
    <source>
        <dbReference type="Proteomes" id="UP001151699"/>
    </source>
</evidence>
<dbReference type="SUPFAM" id="SSF46689">
    <property type="entry name" value="Homeodomain-like"/>
    <property type="match status" value="2"/>
</dbReference>
<evidence type="ECO:0000256" key="2">
    <source>
        <dbReference type="SAM" id="MobiDB-lite"/>
    </source>
</evidence>
<dbReference type="Pfam" id="PF00651">
    <property type="entry name" value="BTB"/>
    <property type="match status" value="1"/>
</dbReference>
<feature type="region of interest" description="Disordered" evidence="2">
    <location>
        <begin position="225"/>
        <end position="244"/>
    </location>
</feature>
<dbReference type="EMBL" id="WJQU01000002">
    <property type="protein sequence ID" value="KAJ6644529.1"/>
    <property type="molecule type" value="Genomic_DNA"/>
</dbReference>
<protein>
    <submittedName>
        <fullName evidence="4">Zinc finger protein</fullName>
    </submittedName>
</protein>
<dbReference type="GO" id="GO:0005634">
    <property type="term" value="C:nucleus"/>
    <property type="evidence" value="ECO:0007669"/>
    <property type="project" value="UniProtKB-SubCell"/>
</dbReference>
<keyword evidence="5" id="KW-1185">Reference proteome</keyword>
<dbReference type="InterPro" id="IPR000210">
    <property type="entry name" value="BTB/POZ_dom"/>
</dbReference>
<dbReference type="Pfam" id="PF05225">
    <property type="entry name" value="HTH_psq"/>
    <property type="match status" value="2"/>
</dbReference>
<dbReference type="SMART" id="SM00225">
    <property type="entry name" value="BTB"/>
    <property type="match status" value="1"/>
</dbReference>
<dbReference type="AlphaFoldDB" id="A0A9Q0N8G0"/>
<organism evidence="4 5">
    <name type="scientific">Pseudolycoriella hygida</name>
    <dbReference type="NCBI Taxonomy" id="35572"/>
    <lineage>
        <taxon>Eukaryota</taxon>
        <taxon>Metazoa</taxon>
        <taxon>Ecdysozoa</taxon>
        <taxon>Arthropoda</taxon>
        <taxon>Hexapoda</taxon>
        <taxon>Insecta</taxon>
        <taxon>Pterygota</taxon>
        <taxon>Neoptera</taxon>
        <taxon>Endopterygota</taxon>
        <taxon>Diptera</taxon>
        <taxon>Nematocera</taxon>
        <taxon>Sciaroidea</taxon>
        <taxon>Sciaridae</taxon>
        <taxon>Pseudolycoriella</taxon>
    </lineage>
</organism>
<dbReference type="Proteomes" id="UP001151699">
    <property type="component" value="Chromosome B"/>
</dbReference>
<feature type="compositionally biased region" description="Basic and acidic residues" evidence="2">
    <location>
        <begin position="233"/>
        <end position="242"/>
    </location>
</feature>
<feature type="domain" description="BTB" evidence="3">
    <location>
        <begin position="30"/>
        <end position="96"/>
    </location>
</feature>
<dbReference type="SUPFAM" id="SSF54695">
    <property type="entry name" value="POZ domain"/>
    <property type="match status" value="1"/>
</dbReference>
<proteinExistence type="predicted"/>